<dbReference type="RefSeq" id="WP_398291863.1">
    <property type="nucleotide sequence ID" value="NZ_JAUBDH010000001.1"/>
</dbReference>
<gene>
    <name evidence="20" type="primary">mtgA</name>
    <name evidence="20" type="ORF">QT716_00895</name>
</gene>
<comment type="catalytic activity">
    <reaction evidence="17">
        <text>[GlcNAc-(1-&gt;4)-Mur2Ac(oyl-L-Ala-gamma-D-Glu-L-Lys-D-Ala-D-Ala)](n)-di-trans,octa-cis-undecaprenyl diphosphate + beta-D-GlcNAc-(1-&gt;4)-Mur2Ac(oyl-L-Ala-gamma-D-Glu-L-Lys-D-Ala-D-Ala)-di-trans,octa-cis-undecaprenyl diphosphate = [GlcNAc-(1-&gt;4)-Mur2Ac(oyl-L-Ala-gamma-D-Glu-L-Lys-D-Ala-D-Ala)](n+1)-di-trans,octa-cis-undecaprenyl diphosphate + di-trans,octa-cis-undecaprenyl diphosphate + H(+)</text>
        <dbReference type="Rhea" id="RHEA:23708"/>
        <dbReference type="Rhea" id="RHEA-COMP:9602"/>
        <dbReference type="Rhea" id="RHEA-COMP:9603"/>
        <dbReference type="ChEBI" id="CHEBI:15378"/>
        <dbReference type="ChEBI" id="CHEBI:58405"/>
        <dbReference type="ChEBI" id="CHEBI:60033"/>
        <dbReference type="ChEBI" id="CHEBI:78435"/>
        <dbReference type="EC" id="2.4.99.28"/>
    </reaction>
</comment>
<evidence type="ECO:0000256" key="16">
    <source>
        <dbReference type="ARBA" id="ARBA00034000"/>
    </source>
</evidence>
<dbReference type="InterPro" id="IPR012338">
    <property type="entry name" value="Beta-lactam/transpept-like"/>
</dbReference>
<evidence type="ECO:0000256" key="5">
    <source>
        <dbReference type="ARBA" id="ARBA00022670"/>
    </source>
</evidence>
<dbReference type="InterPro" id="IPR023346">
    <property type="entry name" value="Lysozyme-like_dom_sf"/>
</dbReference>
<evidence type="ECO:0000256" key="1">
    <source>
        <dbReference type="ARBA" id="ARBA00004236"/>
    </source>
</evidence>
<evidence type="ECO:0000256" key="4">
    <source>
        <dbReference type="ARBA" id="ARBA00022645"/>
    </source>
</evidence>
<keyword evidence="12" id="KW-1133">Transmembrane helix</keyword>
<keyword evidence="6 20" id="KW-0328">Glycosyltransferase</keyword>
<keyword evidence="14" id="KW-0511">Multifunctional enzyme</keyword>
<keyword evidence="13" id="KW-0472">Membrane</keyword>
<dbReference type="SUPFAM" id="SSF53955">
    <property type="entry name" value="Lysozyme-like"/>
    <property type="match status" value="1"/>
</dbReference>
<keyword evidence="21" id="KW-1185">Reference proteome</keyword>
<evidence type="ECO:0000256" key="11">
    <source>
        <dbReference type="ARBA" id="ARBA00022984"/>
    </source>
</evidence>
<sequence>MRRTDYVKKNKRRGRYRFIGLLAITAGTALFTVLVCLRVYAQIAGPPSLSVPEASVFMDRNDRQIGDRFSGERRYWVDIDEMSPSLIDAFVAVEDKKFYKHNGFDYKRIGGALLKDVKARRKVEGASTITQQYARNLYLSNEKSWVRKANEALYAYRMELFYDKERILEGYLNTVYFGHGMYGVEAASRYFFAKSANDLTLEEAATIAAIPKGPSIYSPAANLEKSTERRKIVLRLMEEQGFVSSDQRERAAAQTLALKNEDWPSSKDIAPYFLNEVWQEAEQILTDKGRYPAEGGWTIKTTLDMMHQKTAEEVIADRMPKSDLQIGFVAMKPESGEVTAMVGGRDYASSPFNRVTQAKRQPGSAMKPILYAAALEDGFNPLTYISTEQTIFTYDDGRSSYEPSNVNGKFGDHPISLAQAIAVSDNIYAVKTLEEIGYRKYNTMAEKLGIHVKFPESPAVALGTSSVTLFEMTEAYNRIASGGKKIEPVMILSILDSRGNLVYEHPAQTKKRAMTEQNASVLTHLMTGMFDPVFNDYLTSTGISMRAKQSRPYAAKSGTTISDQYLIGYTPSLTAGIWTGFDVGKQLEHSSDKAASKQIWIDFMEKAHEGIISEPFLPPKGVKGVTVDIETGGLAVEGCTKQRLVYMKEKDLPKQLCTDKTLRESIMKGTKKEKEFELFPFSFFE</sequence>
<dbReference type="Pfam" id="PF00912">
    <property type="entry name" value="Transgly"/>
    <property type="match status" value="1"/>
</dbReference>
<evidence type="ECO:0000256" key="9">
    <source>
        <dbReference type="ARBA" id="ARBA00022801"/>
    </source>
</evidence>
<feature type="domain" description="Glycosyl transferase family 51" evidence="19">
    <location>
        <begin position="68"/>
        <end position="237"/>
    </location>
</feature>
<evidence type="ECO:0000256" key="3">
    <source>
        <dbReference type="ARBA" id="ARBA00022519"/>
    </source>
</evidence>
<keyword evidence="7 20" id="KW-0808">Transferase</keyword>
<comment type="caution">
    <text evidence="20">The sequence shown here is derived from an EMBL/GenBank/DDBJ whole genome shotgun (WGS) entry which is preliminary data.</text>
</comment>
<dbReference type="Gene3D" id="3.40.710.10">
    <property type="entry name" value="DD-peptidase/beta-lactamase superfamily"/>
    <property type="match status" value="1"/>
</dbReference>
<dbReference type="InterPro" id="IPR011812">
    <property type="entry name" value="Pep_trsgly"/>
</dbReference>
<dbReference type="Proteomes" id="UP001280629">
    <property type="component" value="Unassembled WGS sequence"/>
</dbReference>
<evidence type="ECO:0000313" key="21">
    <source>
        <dbReference type="Proteomes" id="UP001280629"/>
    </source>
</evidence>
<dbReference type="Pfam" id="PF00905">
    <property type="entry name" value="Transpeptidase"/>
    <property type="match status" value="1"/>
</dbReference>
<keyword evidence="5" id="KW-0645">Protease</keyword>
<dbReference type="SUPFAM" id="SSF56601">
    <property type="entry name" value="beta-lactamase/transpeptidase-like"/>
    <property type="match status" value="1"/>
</dbReference>
<keyword evidence="9" id="KW-0378">Hydrolase</keyword>
<organism evidence="20 21">
    <name type="scientific">Sporosarcina aquimarina</name>
    <dbReference type="NCBI Taxonomy" id="114975"/>
    <lineage>
        <taxon>Bacteria</taxon>
        <taxon>Bacillati</taxon>
        <taxon>Bacillota</taxon>
        <taxon>Bacilli</taxon>
        <taxon>Bacillales</taxon>
        <taxon>Caryophanaceae</taxon>
        <taxon>Sporosarcina</taxon>
    </lineage>
</organism>
<protein>
    <submittedName>
        <fullName evidence="20">Monofunctional biosynthetic peptidoglycan transglycosylase</fullName>
        <ecNumber evidence="20">2.4.1.129</ecNumber>
    </submittedName>
</protein>
<dbReference type="NCBIfam" id="TIGR02074">
    <property type="entry name" value="PBP_1a_fam"/>
    <property type="match status" value="1"/>
</dbReference>
<proteinExistence type="predicted"/>
<accession>A0ABU4FV53</accession>
<dbReference type="PANTHER" id="PTHR32282:SF11">
    <property type="entry name" value="PENICILLIN-BINDING PROTEIN 1B"/>
    <property type="match status" value="1"/>
</dbReference>
<feature type="domain" description="Penicillin-binding protein transpeptidase" evidence="18">
    <location>
        <begin position="327"/>
        <end position="561"/>
    </location>
</feature>
<keyword evidence="15" id="KW-0961">Cell wall biogenesis/degradation</keyword>
<dbReference type="NCBIfam" id="TIGR02070">
    <property type="entry name" value="mono_pep_trsgly"/>
    <property type="match status" value="1"/>
</dbReference>
<evidence type="ECO:0000256" key="15">
    <source>
        <dbReference type="ARBA" id="ARBA00023316"/>
    </source>
</evidence>
<dbReference type="PANTHER" id="PTHR32282">
    <property type="entry name" value="BINDING PROTEIN TRANSPEPTIDASE, PUTATIVE-RELATED"/>
    <property type="match status" value="1"/>
</dbReference>
<keyword evidence="2" id="KW-1003">Cell membrane</keyword>
<evidence type="ECO:0000256" key="10">
    <source>
        <dbReference type="ARBA" id="ARBA00022960"/>
    </source>
</evidence>
<evidence type="ECO:0000256" key="12">
    <source>
        <dbReference type="ARBA" id="ARBA00022989"/>
    </source>
</evidence>
<keyword evidence="8" id="KW-0812">Transmembrane</keyword>
<keyword evidence="3" id="KW-0997">Cell inner membrane</keyword>
<evidence type="ECO:0000313" key="20">
    <source>
        <dbReference type="EMBL" id="MDW0108598.1"/>
    </source>
</evidence>
<evidence type="ECO:0000256" key="7">
    <source>
        <dbReference type="ARBA" id="ARBA00022679"/>
    </source>
</evidence>
<dbReference type="Gene3D" id="1.10.3810.10">
    <property type="entry name" value="Biosynthetic peptidoglycan transglycosylase-like"/>
    <property type="match status" value="1"/>
</dbReference>
<dbReference type="EMBL" id="JAUBDH010000001">
    <property type="protein sequence ID" value="MDW0108598.1"/>
    <property type="molecule type" value="Genomic_DNA"/>
</dbReference>
<evidence type="ECO:0000256" key="17">
    <source>
        <dbReference type="ARBA" id="ARBA00049902"/>
    </source>
</evidence>
<evidence type="ECO:0000256" key="6">
    <source>
        <dbReference type="ARBA" id="ARBA00022676"/>
    </source>
</evidence>
<evidence type="ECO:0000259" key="18">
    <source>
        <dbReference type="Pfam" id="PF00905"/>
    </source>
</evidence>
<dbReference type="GO" id="GO:0016757">
    <property type="term" value="F:glycosyltransferase activity"/>
    <property type="evidence" value="ECO:0007669"/>
    <property type="project" value="UniProtKB-KW"/>
</dbReference>
<dbReference type="InterPro" id="IPR050396">
    <property type="entry name" value="Glycosyltr_51/Transpeptidase"/>
</dbReference>
<dbReference type="InterPro" id="IPR001460">
    <property type="entry name" value="PCN-bd_Tpept"/>
</dbReference>
<reference evidence="20 21" key="1">
    <citation type="submission" date="2023-06" db="EMBL/GenBank/DDBJ databases">
        <title>Sporosarcina sp. nov., isolated from Korean traditional fermented seafood 'Jeotgal'.</title>
        <authorList>
            <person name="Yang A.-I."/>
            <person name="Shin N.-R."/>
        </authorList>
    </citation>
    <scope>NUCLEOTIDE SEQUENCE [LARGE SCALE GENOMIC DNA]</scope>
    <source>
        <strain evidence="20 21">KCTC3840</strain>
    </source>
</reference>
<keyword evidence="4" id="KW-0121">Carboxypeptidase</keyword>
<keyword evidence="11" id="KW-0573">Peptidoglycan synthesis</keyword>
<evidence type="ECO:0000256" key="13">
    <source>
        <dbReference type="ARBA" id="ARBA00023136"/>
    </source>
</evidence>
<comment type="catalytic activity">
    <reaction evidence="16">
        <text>Preferential cleavage: (Ac)2-L-Lys-D-Ala-|-D-Ala. Also transpeptidation of peptidyl-alanyl moieties that are N-acyl substituents of D-alanine.</text>
        <dbReference type="EC" id="3.4.16.4"/>
    </reaction>
</comment>
<evidence type="ECO:0000256" key="8">
    <source>
        <dbReference type="ARBA" id="ARBA00022692"/>
    </source>
</evidence>
<name>A0ABU4FV53_9BACL</name>
<dbReference type="EC" id="2.4.1.129" evidence="20"/>
<evidence type="ECO:0000256" key="2">
    <source>
        <dbReference type="ARBA" id="ARBA00022475"/>
    </source>
</evidence>
<evidence type="ECO:0000259" key="19">
    <source>
        <dbReference type="Pfam" id="PF00912"/>
    </source>
</evidence>
<comment type="subcellular location">
    <subcellularLocation>
        <location evidence="1">Cell membrane</location>
    </subcellularLocation>
</comment>
<keyword evidence="10" id="KW-0133">Cell shape</keyword>
<dbReference type="InterPro" id="IPR036950">
    <property type="entry name" value="PBP_transglycosylase"/>
</dbReference>
<evidence type="ECO:0000256" key="14">
    <source>
        <dbReference type="ARBA" id="ARBA00023268"/>
    </source>
</evidence>
<dbReference type="InterPro" id="IPR001264">
    <property type="entry name" value="Glyco_trans_51"/>
</dbReference>